<feature type="domain" description="ABC transporter" evidence="11">
    <location>
        <begin position="255"/>
        <end position="497"/>
    </location>
</feature>
<dbReference type="CDD" id="cd03216">
    <property type="entry name" value="ABC_Carb_Monos_I"/>
    <property type="match status" value="1"/>
</dbReference>
<dbReference type="EC" id="7.5.2.11" evidence="10"/>
<dbReference type="InterPro" id="IPR050107">
    <property type="entry name" value="ABC_carbohydrate_import_ATPase"/>
</dbReference>
<evidence type="ECO:0000256" key="3">
    <source>
        <dbReference type="ARBA" id="ARBA00022475"/>
    </source>
</evidence>
<proteinExistence type="inferred from homology"/>
<keyword evidence="3 10" id="KW-1003">Cell membrane</keyword>
<keyword evidence="13" id="KW-1185">Reference proteome</keyword>
<evidence type="ECO:0000313" key="13">
    <source>
        <dbReference type="Proteomes" id="UP000004893"/>
    </source>
</evidence>
<dbReference type="GO" id="GO:0043211">
    <property type="term" value="F:ABC-type carbohydrate transporter activity"/>
    <property type="evidence" value="ECO:0007669"/>
    <property type="project" value="UniProtKB-UniRule"/>
</dbReference>
<evidence type="ECO:0000256" key="8">
    <source>
        <dbReference type="ARBA" id="ARBA00022967"/>
    </source>
</evidence>
<evidence type="ECO:0000259" key="11">
    <source>
        <dbReference type="PROSITE" id="PS50893"/>
    </source>
</evidence>
<dbReference type="InterPro" id="IPR003439">
    <property type="entry name" value="ABC_transporter-like_ATP-bd"/>
</dbReference>
<evidence type="ECO:0000256" key="2">
    <source>
        <dbReference type="ARBA" id="ARBA00022448"/>
    </source>
</evidence>
<comment type="function">
    <text evidence="10">Part of an ABC transporter complex involved in carbohydrate import. Could be involved in ribose, galactose and/or methyl galactoside import. Responsible for energy coupling to the transport system.</text>
</comment>
<keyword evidence="5" id="KW-0677">Repeat</keyword>
<comment type="subcellular location">
    <subcellularLocation>
        <location evidence="1 10">Cell membrane</location>
        <topology evidence="1 10">Peripheral membrane protein</topology>
    </subcellularLocation>
</comment>
<protein>
    <recommendedName>
        <fullName evidence="10">Ribose/galactose/methyl galactoside import ATP-binding protein</fullName>
        <ecNumber evidence="10">7.5.2.11</ecNumber>
    </recommendedName>
</protein>
<reference evidence="12" key="2">
    <citation type="submission" date="2013-06" db="EMBL/GenBank/DDBJ databases">
        <title>Draft genome sequence of Clostridium hylemonae (DSM 15053).</title>
        <authorList>
            <person name="Sudarsanam P."/>
            <person name="Ley R."/>
            <person name="Guruge J."/>
            <person name="Turnbaugh P.J."/>
            <person name="Mahowald M."/>
            <person name="Liep D."/>
            <person name="Gordon J."/>
        </authorList>
    </citation>
    <scope>NUCLEOTIDE SEQUENCE</scope>
    <source>
        <strain evidence="12">DSM 15053</strain>
    </source>
</reference>
<keyword evidence="7 10" id="KW-0067">ATP-binding</keyword>
<dbReference type="PANTHER" id="PTHR43790:SF7">
    <property type="entry name" value="GALACTOSE_METHYL GALACTOSIDE IMPORT ATP-BINDING PROTEIN MGLA"/>
    <property type="match status" value="1"/>
</dbReference>
<dbReference type="PROSITE" id="PS50893">
    <property type="entry name" value="ABC_TRANSPORTER_2"/>
    <property type="match status" value="2"/>
</dbReference>
<comment type="similarity">
    <text evidence="10">Belongs to the ABC transporter superfamily.</text>
</comment>
<dbReference type="GO" id="GO:0016887">
    <property type="term" value="F:ATP hydrolysis activity"/>
    <property type="evidence" value="ECO:0007669"/>
    <property type="project" value="InterPro"/>
</dbReference>
<evidence type="ECO:0000256" key="4">
    <source>
        <dbReference type="ARBA" id="ARBA00022597"/>
    </source>
</evidence>
<organism evidence="12 13">
    <name type="scientific">[Clostridium] hylemonae DSM 15053</name>
    <dbReference type="NCBI Taxonomy" id="553973"/>
    <lineage>
        <taxon>Bacteria</taxon>
        <taxon>Bacillati</taxon>
        <taxon>Bacillota</taxon>
        <taxon>Clostridia</taxon>
        <taxon>Lachnospirales</taxon>
        <taxon>Lachnospiraceae</taxon>
    </lineage>
</organism>
<dbReference type="PROSITE" id="PS00211">
    <property type="entry name" value="ABC_TRANSPORTER_1"/>
    <property type="match status" value="1"/>
</dbReference>
<dbReference type="InterPro" id="IPR017871">
    <property type="entry name" value="ABC_transporter-like_CS"/>
</dbReference>
<evidence type="ECO:0000256" key="7">
    <source>
        <dbReference type="ARBA" id="ARBA00022840"/>
    </source>
</evidence>
<evidence type="ECO:0000256" key="6">
    <source>
        <dbReference type="ARBA" id="ARBA00022741"/>
    </source>
</evidence>
<keyword evidence="4 10" id="KW-0762">Sugar transport</keyword>
<evidence type="ECO:0000256" key="5">
    <source>
        <dbReference type="ARBA" id="ARBA00022737"/>
    </source>
</evidence>
<keyword evidence="2 10" id="KW-0813">Transport</keyword>
<gene>
    <name evidence="12" type="ORF">CLOHYLEM_06284</name>
</gene>
<dbReference type="InterPro" id="IPR027417">
    <property type="entry name" value="P-loop_NTPase"/>
</dbReference>
<dbReference type="SUPFAM" id="SSF52540">
    <property type="entry name" value="P-loop containing nucleoside triphosphate hydrolases"/>
    <property type="match status" value="2"/>
</dbReference>
<keyword evidence="6 10" id="KW-0547">Nucleotide-binding</keyword>
<evidence type="ECO:0000313" key="12">
    <source>
        <dbReference type="EMBL" id="EEG73602.1"/>
    </source>
</evidence>
<name>C0C2H8_9FIRM</name>
<feature type="domain" description="ABC transporter" evidence="11">
    <location>
        <begin position="9"/>
        <end position="245"/>
    </location>
</feature>
<dbReference type="Proteomes" id="UP000004893">
    <property type="component" value="Unassembled WGS sequence"/>
</dbReference>
<evidence type="ECO:0000256" key="10">
    <source>
        <dbReference type="RuleBase" id="RU367029"/>
    </source>
</evidence>
<evidence type="ECO:0000256" key="1">
    <source>
        <dbReference type="ARBA" id="ARBA00004202"/>
    </source>
</evidence>
<sequence>MRNLDDFILKMSGIVKEFPGVKALNNVELNVHPGTVHGLMGENGAGKSTLMKCLIGLYRRDAGTIYFAGKEVNFLSVSEAIKSGISMINQELCPIPERTVAENIWVGREPKKNILMVDHKRMCVQTRELLKKFDIKISPDTPLKYLTVAQMQMIEIIRAVSYESKIVIMDEPTSSLTQSEVAQLFKIIKNLKEQGISIIYITHKMDEVFQICDEVTVMRDGEYISTNNIKELEMDGLISKMVGREITQLFPKKECPIGDVILRVENISIDNFVHNVCFELHKGEILGFAGLIGAGRTETMEGIFGLRKLTEGNIYKNGDKIKIDCPGDAIKNKIGMLTEDRRGKGIVGVRNIYDNTVLSHLKAYGFPIAHKRILKDTDEYCTKLNVKTPNYKTQIQNLSGGNQQKVLVARLLLNDPDILIFDEPTRGVDVGAKVEIHSLITKLAAEGKGIILISSELPEVMGMADRIVVMHEGRITGVLNKDEFEQELIMRYATDWKDTVKQ</sequence>
<dbReference type="GO" id="GO:0005886">
    <property type="term" value="C:plasma membrane"/>
    <property type="evidence" value="ECO:0007669"/>
    <property type="project" value="UniProtKB-SubCell"/>
</dbReference>
<dbReference type="Gene3D" id="3.40.50.300">
    <property type="entry name" value="P-loop containing nucleotide triphosphate hydrolases"/>
    <property type="match status" value="2"/>
</dbReference>
<dbReference type="FunFam" id="3.40.50.300:FF:000127">
    <property type="entry name" value="Ribose import ATP-binding protein RbsA"/>
    <property type="match status" value="1"/>
</dbReference>
<dbReference type="AlphaFoldDB" id="C0C2H8"/>
<dbReference type="SMART" id="SM00382">
    <property type="entry name" value="AAA"/>
    <property type="match status" value="2"/>
</dbReference>
<dbReference type="EMBL" id="ABYI02000023">
    <property type="protein sequence ID" value="EEG73602.1"/>
    <property type="molecule type" value="Genomic_DNA"/>
</dbReference>
<keyword evidence="9 10" id="KW-0472">Membrane</keyword>
<dbReference type="PANTHER" id="PTHR43790">
    <property type="entry name" value="CARBOHYDRATE TRANSPORT ATP-BINDING PROTEIN MG119-RELATED"/>
    <property type="match status" value="1"/>
</dbReference>
<keyword evidence="8 10" id="KW-1278">Translocase</keyword>
<accession>C0C2H8</accession>
<evidence type="ECO:0000256" key="9">
    <source>
        <dbReference type="ARBA" id="ARBA00023136"/>
    </source>
</evidence>
<comment type="caution">
    <text evidence="12">The sequence shown here is derived from an EMBL/GenBank/DDBJ whole genome shotgun (WGS) entry which is preliminary data.</text>
</comment>
<dbReference type="STRING" id="553973.CLOHYLEM_06284"/>
<dbReference type="HOGENOM" id="CLU_000604_92_3_9"/>
<comment type="catalytic activity">
    <reaction evidence="10">
        <text>D-galactose(out) + ATP + H2O = D-galactose(in) + ADP + phosphate + H(+)</text>
        <dbReference type="Rhea" id="RHEA:60156"/>
        <dbReference type="ChEBI" id="CHEBI:4139"/>
        <dbReference type="ChEBI" id="CHEBI:15377"/>
        <dbReference type="ChEBI" id="CHEBI:15378"/>
        <dbReference type="ChEBI" id="CHEBI:30616"/>
        <dbReference type="ChEBI" id="CHEBI:43474"/>
        <dbReference type="ChEBI" id="CHEBI:456216"/>
        <dbReference type="EC" id="7.5.2.11"/>
    </reaction>
</comment>
<reference evidence="12" key="1">
    <citation type="submission" date="2009-02" db="EMBL/GenBank/DDBJ databases">
        <authorList>
            <person name="Fulton L."/>
            <person name="Clifton S."/>
            <person name="Fulton B."/>
            <person name="Xu J."/>
            <person name="Minx P."/>
            <person name="Pepin K.H."/>
            <person name="Johnson M."/>
            <person name="Bhonagiri V."/>
            <person name="Nash W.E."/>
            <person name="Mardis E.R."/>
            <person name="Wilson R.K."/>
        </authorList>
    </citation>
    <scope>NUCLEOTIDE SEQUENCE [LARGE SCALE GENOMIC DNA]</scope>
    <source>
        <strain evidence="12">DSM 15053</strain>
    </source>
</reference>
<dbReference type="Pfam" id="PF00005">
    <property type="entry name" value="ABC_tran"/>
    <property type="match status" value="2"/>
</dbReference>
<dbReference type="eggNOG" id="COG1129">
    <property type="taxonomic scope" value="Bacteria"/>
</dbReference>
<dbReference type="GO" id="GO:0005524">
    <property type="term" value="F:ATP binding"/>
    <property type="evidence" value="ECO:0007669"/>
    <property type="project" value="UniProtKB-UniRule"/>
</dbReference>
<dbReference type="InterPro" id="IPR003593">
    <property type="entry name" value="AAA+_ATPase"/>
</dbReference>
<dbReference type="CDD" id="cd03215">
    <property type="entry name" value="ABC_Carb_Monos_II"/>
    <property type="match status" value="1"/>
</dbReference>